<evidence type="ECO:0000256" key="7">
    <source>
        <dbReference type="SAM" id="Coils"/>
    </source>
</evidence>
<accession>A0ABU6P0H2</accession>
<feature type="coiled-coil region" evidence="7">
    <location>
        <begin position="467"/>
        <end position="539"/>
    </location>
</feature>
<dbReference type="Proteomes" id="UP001342826">
    <property type="component" value="Unassembled WGS sequence"/>
</dbReference>
<evidence type="ECO:0000256" key="3">
    <source>
        <dbReference type="ARBA" id="ARBA00022475"/>
    </source>
</evidence>
<evidence type="ECO:0000256" key="2">
    <source>
        <dbReference type="ARBA" id="ARBA00008338"/>
    </source>
</evidence>
<protein>
    <submittedName>
        <fullName evidence="10">Type VII secretion protein EsaA</fullName>
    </submittedName>
</protein>
<feature type="region of interest" description="Disordered" evidence="8">
    <location>
        <begin position="386"/>
        <end position="418"/>
    </location>
</feature>
<feature type="transmembrane region" description="Helical" evidence="9">
    <location>
        <begin position="829"/>
        <end position="848"/>
    </location>
</feature>
<dbReference type="Gene3D" id="3.40.1710.10">
    <property type="entry name" value="abc type-2 transporter like domain"/>
    <property type="match status" value="1"/>
</dbReference>
<dbReference type="PANTHER" id="PTHR30294:SF29">
    <property type="entry name" value="MULTIDRUG ABC TRANSPORTER PERMEASE YBHS-RELATED"/>
    <property type="match status" value="1"/>
</dbReference>
<evidence type="ECO:0000256" key="9">
    <source>
        <dbReference type="SAM" id="Phobius"/>
    </source>
</evidence>
<comment type="caution">
    <text evidence="10">The sequence shown here is derived from an EMBL/GenBank/DDBJ whole genome shotgun (WGS) entry which is preliminary data.</text>
</comment>
<evidence type="ECO:0000256" key="6">
    <source>
        <dbReference type="ARBA" id="ARBA00023136"/>
    </source>
</evidence>
<comment type="subcellular location">
    <subcellularLocation>
        <location evidence="1">Cell membrane</location>
        <topology evidence="1">Multi-pass membrane protein</topology>
    </subcellularLocation>
</comment>
<feature type="compositionally biased region" description="Acidic residues" evidence="8">
    <location>
        <begin position="391"/>
        <end position="402"/>
    </location>
</feature>
<sequence length="995" mass="113161">MSENQNEKKSIYPIVKLISVMAIIFLLPTLFFSYIGHEPMKVEKKTTEIASREIAVVNEDDGAEYEKQPIYFGEKLSATFGESSEYNWSVVSRSAADKGLESGRYDAVIYLPSEFSKNILTFKEDTPLKANVKYVVQSNLDARNREKVQKELEISKNKMNSTISTLYWSYVSKSVNDLRKKFDGIVEKEVAFQTTMYSFYNPNSKKLTGEIDQQKKMLEALQESAKNIHSTTAETLTERNKTKEEIKTFLGNLNKYKEYQEKQAELFALTDQENLRLVDIYTNEFNERINTGIQKVAGVPTDENPETTLNGEEIKKNINLIEENMTKTNDSLSAMYKLLSESAGNDNFEDFLKNQKELMEQYKQTEINNAMKELEQSIFASVEKLTKEQQNNEEEQTPEEGEITPPQELPELETPGDIPEVSTEVREPMEIPATEDNSVSVETLVTELNSLKESITQMKTPENEELSKKVDSHIEKLEKDIQALKENSTGSGQIEKEYNDILEQNKALAEALSLLEKNLELLESNNKALEEYNKQLIELGKLDEQGKAFQFLIGKINKVEETILNSKFLTYSTKSELSKKFEATILNTDLSELLEYYLYLAKYRAELEKLEKHDSEFLNEWLKNQQKTTEMKGALDSIQEESEQALTNITASTEGIEAVKNAVTQTDENITKQQEAIVALLTELEGKTSDLTNKFNEERPSLEVDQSPVTDLHGDMVLTIQEGTLHDMKFISELVESLADRQSSVTDYTNELQSKVGSVQNKADELNNKWAKNVVVTKKVKGDIYDLLNNTLVDDQYNSYVYDYLSNPVKVSGNVPMEKSVEVVNTPPVVMLIIIMISGLLIGFFLHYYSYLPLAAHLPIFLLVNLIVGIIISIYGLKIYPLEDIQAMKWSIFTILLLFLCTSIVRLAFYIGPFVGWIVSILLTVYFLTPLLDLVNPNFAFEHPVSQTYMSLQYGTQSAFYPAVVILSIGIILTLSIPYIVNIIRTKDEDEHAEA</sequence>
<feature type="transmembrane region" description="Helical" evidence="9">
    <location>
        <begin position="959"/>
        <end position="981"/>
    </location>
</feature>
<feature type="transmembrane region" description="Helical" evidence="9">
    <location>
        <begin position="914"/>
        <end position="932"/>
    </location>
</feature>
<keyword evidence="7" id="KW-0175">Coiled coil</keyword>
<organism evidence="10 11">
    <name type="scientific">Metabacillus fastidiosus</name>
    <dbReference type="NCBI Taxonomy" id="1458"/>
    <lineage>
        <taxon>Bacteria</taxon>
        <taxon>Bacillati</taxon>
        <taxon>Bacillota</taxon>
        <taxon>Bacilli</taxon>
        <taxon>Bacillales</taxon>
        <taxon>Bacillaceae</taxon>
        <taxon>Metabacillus</taxon>
    </lineage>
</organism>
<dbReference type="InterPro" id="IPR051449">
    <property type="entry name" value="ABC-2_transporter_component"/>
</dbReference>
<dbReference type="PANTHER" id="PTHR30294">
    <property type="entry name" value="MEMBRANE COMPONENT OF ABC TRANSPORTER YHHJ-RELATED"/>
    <property type="match status" value="1"/>
</dbReference>
<keyword evidence="3" id="KW-1003">Cell membrane</keyword>
<evidence type="ECO:0000313" key="10">
    <source>
        <dbReference type="EMBL" id="MED4402867.1"/>
    </source>
</evidence>
<feature type="transmembrane region" description="Helical" evidence="9">
    <location>
        <begin position="12"/>
        <end position="35"/>
    </location>
</feature>
<dbReference type="InterPro" id="IPR023838">
    <property type="entry name" value="T7SS_EsaA"/>
</dbReference>
<keyword evidence="5 9" id="KW-1133">Transmembrane helix</keyword>
<keyword evidence="4 9" id="KW-0812">Transmembrane</keyword>
<dbReference type="RefSeq" id="WP_328015590.1">
    <property type="nucleotide sequence ID" value="NZ_JARTFS010000013.1"/>
</dbReference>
<reference evidence="10 11" key="1">
    <citation type="submission" date="2023-03" db="EMBL/GenBank/DDBJ databases">
        <title>Bacillus Genome Sequencing.</title>
        <authorList>
            <person name="Dunlap C."/>
        </authorList>
    </citation>
    <scope>NUCLEOTIDE SEQUENCE [LARGE SCALE GENOMIC DNA]</scope>
    <source>
        <strain evidence="10 11">NRS-1717</strain>
    </source>
</reference>
<gene>
    <name evidence="10" type="primary">esaA</name>
    <name evidence="10" type="ORF">P9271_16300</name>
</gene>
<feature type="coiled-coil region" evidence="7">
    <location>
        <begin position="204"/>
        <end position="231"/>
    </location>
</feature>
<keyword evidence="11" id="KW-1185">Reference proteome</keyword>
<comment type="similarity">
    <text evidence="2">Belongs to the EsaA family.</text>
</comment>
<dbReference type="NCBIfam" id="TIGR03929">
    <property type="entry name" value="T7_esaA_Nterm"/>
    <property type="match status" value="1"/>
</dbReference>
<evidence type="ECO:0000313" key="11">
    <source>
        <dbReference type="Proteomes" id="UP001342826"/>
    </source>
</evidence>
<evidence type="ECO:0000256" key="8">
    <source>
        <dbReference type="SAM" id="MobiDB-lite"/>
    </source>
</evidence>
<dbReference type="EMBL" id="JARTFS010000013">
    <property type="protein sequence ID" value="MED4402867.1"/>
    <property type="molecule type" value="Genomic_DNA"/>
</dbReference>
<feature type="transmembrane region" description="Helical" evidence="9">
    <location>
        <begin position="860"/>
        <end position="878"/>
    </location>
</feature>
<name>A0ABU6P0H2_9BACI</name>
<evidence type="ECO:0000256" key="4">
    <source>
        <dbReference type="ARBA" id="ARBA00022692"/>
    </source>
</evidence>
<evidence type="ECO:0000256" key="5">
    <source>
        <dbReference type="ARBA" id="ARBA00022989"/>
    </source>
</evidence>
<keyword evidence="6 9" id="KW-0472">Membrane</keyword>
<feature type="coiled-coil region" evidence="7">
    <location>
        <begin position="345"/>
        <end position="375"/>
    </location>
</feature>
<evidence type="ECO:0000256" key="1">
    <source>
        <dbReference type="ARBA" id="ARBA00004651"/>
    </source>
</evidence>
<proteinExistence type="inferred from homology"/>
<feature type="transmembrane region" description="Helical" evidence="9">
    <location>
        <begin position="890"/>
        <end position="909"/>
    </location>
</feature>